<accession>A0ABP7F7P2</accession>
<keyword evidence="2" id="KW-0813">Transport</keyword>
<dbReference type="GO" id="GO:0005524">
    <property type="term" value="F:ATP binding"/>
    <property type="evidence" value="ECO:0007669"/>
    <property type="project" value="UniProtKB-KW"/>
</dbReference>
<dbReference type="InterPro" id="IPR027417">
    <property type="entry name" value="P-loop_NTPase"/>
</dbReference>
<evidence type="ECO:0000256" key="1">
    <source>
        <dbReference type="ARBA" id="ARBA00005417"/>
    </source>
</evidence>
<keyword evidence="4 6" id="KW-0067">ATP-binding</keyword>
<comment type="caution">
    <text evidence="6">The sequence shown here is derived from an EMBL/GenBank/DDBJ whole genome shotgun (WGS) entry which is preliminary data.</text>
</comment>
<proteinExistence type="inferred from homology"/>
<dbReference type="InterPro" id="IPR050763">
    <property type="entry name" value="ABC_transporter_ATP-binding"/>
</dbReference>
<keyword evidence="3" id="KW-0547">Nucleotide-binding</keyword>
<dbReference type="Gene3D" id="3.40.50.300">
    <property type="entry name" value="P-loop containing nucleotide triphosphate hydrolases"/>
    <property type="match status" value="1"/>
</dbReference>
<gene>
    <name evidence="6" type="ORF">GCM10022378_18080</name>
</gene>
<dbReference type="PANTHER" id="PTHR42711:SF5">
    <property type="entry name" value="ABC TRANSPORTER ATP-BINDING PROTEIN NATA"/>
    <property type="match status" value="1"/>
</dbReference>
<evidence type="ECO:0000256" key="3">
    <source>
        <dbReference type="ARBA" id="ARBA00022741"/>
    </source>
</evidence>
<sequence>MIEINGLTQEFSNGKGIFDVTFNVEDGEVFGFLGPNGSGKSTTIRHLMGYMKAQKGYAKIKGLDAWHQQSAARSHIGYLPGEIAFLDGMTGHQFLNMMAGLQGVHNKARRADLIDKLQFDPKDPIRKMSKGTKQKVGIVATFMHDPDIYILDEPTSGLDPLMQNLFIDLVMEEKARGKTFLMSSHSFAEIERTCDRAAIIRNGKIATTKNIHELQSMQRKAFNVTLTEKKEVASLLESEMQTEKVDELTVKIELQGNYSAFIDTLSGYHIKNISADDQSLEEIFMDYYSREEVES</sequence>
<comment type="similarity">
    <text evidence="1">Belongs to the ABC transporter superfamily.</text>
</comment>
<feature type="domain" description="ABC transporter" evidence="5">
    <location>
        <begin position="2"/>
        <end position="227"/>
    </location>
</feature>
<dbReference type="Pfam" id="PF00005">
    <property type="entry name" value="ABC_tran"/>
    <property type="match status" value="1"/>
</dbReference>
<dbReference type="PANTHER" id="PTHR42711">
    <property type="entry name" value="ABC TRANSPORTER ATP-BINDING PROTEIN"/>
    <property type="match status" value="1"/>
</dbReference>
<dbReference type="Proteomes" id="UP001500920">
    <property type="component" value="Unassembled WGS sequence"/>
</dbReference>
<dbReference type="SUPFAM" id="SSF52540">
    <property type="entry name" value="P-loop containing nucleoside triphosphate hydrolases"/>
    <property type="match status" value="1"/>
</dbReference>
<keyword evidence="7" id="KW-1185">Reference proteome</keyword>
<dbReference type="InterPro" id="IPR003593">
    <property type="entry name" value="AAA+_ATPase"/>
</dbReference>
<reference evidence="7" key="1">
    <citation type="journal article" date="2019" name="Int. J. Syst. Evol. Microbiol.">
        <title>The Global Catalogue of Microorganisms (GCM) 10K type strain sequencing project: providing services to taxonomists for standard genome sequencing and annotation.</title>
        <authorList>
            <consortium name="The Broad Institute Genomics Platform"/>
            <consortium name="The Broad Institute Genome Sequencing Center for Infectious Disease"/>
            <person name="Wu L."/>
            <person name="Ma J."/>
        </authorList>
    </citation>
    <scope>NUCLEOTIDE SEQUENCE [LARGE SCALE GENOMIC DNA]</scope>
    <source>
        <strain evidence="7">JCM 16981</strain>
    </source>
</reference>
<dbReference type="SMART" id="SM00382">
    <property type="entry name" value="AAA"/>
    <property type="match status" value="1"/>
</dbReference>
<name>A0ABP7F7P2_9STAP</name>
<dbReference type="InterPro" id="IPR003439">
    <property type="entry name" value="ABC_transporter-like_ATP-bd"/>
</dbReference>
<evidence type="ECO:0000256" key="4">
    <source>
        <dbReference type="ARBA" id="ARBA00022840"/>
    </source>
</evidence>
<evidence type="ECO:0000313" key="7">
    <source>
        <dbReference type="Proteomes" id="UP001500920"/>
    </source>
</evidence>
<protein>
    <submittedName>
        <fullName evidence="6">ABC transporter ATP-binding protein</fullName>
    </submittedName>
</protein>
<dbReference type="PROSITE" id="PS50893">
    <property type="entry name" value="ABC_TRANSPORTER_2"/>
    <property type="match status" value="1"/>
</dbReference>
<dbReference type="CDD" id="cd03230">
    <property type="entry name" value="ABC_DR_subfamily_A"/>
    <property type="match status" value="1"/>
</dbReference>
<evidence type="ECO:0000259" key="5">
    <source>
        <dbReference type="PROSITE" id="PS50893"/>
    </source>
</evidence>
<dbReference type="EMBL" id="BAABCK010000064">
    <property type="protein sequence ID" value="GAA3730005.1"/>
    <property type="molecule type" value="Genomic_DNA"/>
</dbReference>
<dbReference type="RefSeq" id="WP_344703757.1">
    <property type="nucleotide sequence ID" value="NZ_BAABCK010000064.1"/>
</dbReference>
<organism evidence="6 7">
    <name type="scientific">Salinicoccus jeotgali</name>
    <dbReference type="NCBI Taxonomy" id="381634"/>
    <lineage>
        <taxon>Bacteria</taxon>
        <taxon>Bacillati</taxon>
        <taxon>Bacillota</taxon>
        <taxon>Bacilli</taxon>
        <taxon>Bacillales</taxon>
        <taxon>Staphylococcaceae</taxon>
        <taxon>Salinicoccus</taxon>
    </lineage>
</organism>
<evidence type="ECO:0000313" key="6">
    <source>
        <dbReference type="EMBL" id="GAA3730005.1"/>
    </source>
</evidence>
<evidence type="ECO:0000256" key="2">
    <source>
        <dbReference type="ARBA" id="ARBA00022448"/>
    </source>
</evidence>